<dbReference type="SUPFAM" id="SSF49464">
    <property type="entry name" value="Carboxypeptidase regulatory domain-like"/>
    <property type="match status" value="1"/>
</dbReference>
<reference evidence="5" key="1">
    <citation type="submission" date="2020-10" db="EMBL/GenBank/DDBJ databases">
        <authorList>
            <person name="Gilroy R."/>
        </authorList>
    </citation>
    <scope>NUCLEOTIDE SEQUENCE</scope>
    <source>
        <strain evidence="5">G3-3990</strain>
    </source>
</reference>
<protein>
    <submittedName>
        <fullName evidence="5">Mucoidy inhibitor MuiA family protein</fullName>
    </submittedName>
</protein>
<dbReference type="InterPro" id="IPR025554">
    <property type="entry name" value="DUF4140"/>
</dbReference>
<proteinExistence type="predicted"/>
<feature type="signal peptide" evidence="2">
    <location>
        <begin position="1"/>
        <end position="19"/>
    </location>
</feature>
<dbReference type="InterPro" id="IPR008969">
    <property type="entry name" value="CarboxyPept-like_regulatory"/>
</dbReference>
<dbReference type="Pfam" id="PF13598">
    <property type="entry name" value="DUF4139"/>
    <property type="match status" value="1"/>
</dbReference>
<evidence type="ECO:0000256" key="1">
    <source>
        <dbReference type="SAM" id="Coils"/>
    </source>
</evidence>
<dbReference type="NCBIfam" id="TIGR02231">
    <property type="entry name" value="mucoidy inhibitor MuiA family protein"/>
    <property type="match status" value="2"/>
</dbReference>
<dbReference type="Pfam" id="PF13600">
    <property type="entry name" value="DUF4140"/>
    <property type="match status" value="1"/>
</dbReference>
<reference evidence="5" key="2">
    <citation type="journal article" date="2021" name="PeerJ">
        <title>Extensive microbial diversity within the chicken gut microbiome revealed by metagenomics and culture.</title>
        <authorList>
            <person name="Gilroy R."/>
            <person name="Ravi A."/>
            <person name="Getino M."/>
            <person name="Pursley I."/>
            <person name="Horton D.L."/>
            <person name="Alikhan N.F."/>
            <person name="Baker D."/>
            <person name="Gharbi K."/>
            <person name="Hall N."/>
            <person name="Watson M."/>
            <person name="Adriaenssens E.M."/>
            <person name="Foster-Nyarko E."/>
            <person name="Jarju S."/>
            <person name="Secka A."/>
            <person name="Antonio M."/>
            <person name="Oren A."/>
            <person name="Chaudhuri R.R."/>
            <person name="La Ragione R."/>
            <person name="Hildebrand F."/>
            <person name="Pallen M.J."/>
        </authorList>
    </citation>
    <scope>NUCLEOTIDE SEQUENCE</scope>
    <source>
        <strain evidence="5">G3-3990</strain>
    </source>
</reference>
<name>A0A9D9HT97_9BACT</name>
<sequence length="616" mass="69174">MRKLFLFAAIACCTMFAHAQTDVETQPESVIVFIDGAQVIRTQTLNLPQGNTTLRFINLSPYMDAKSMQLKGNGNFTILSVNHQYTYPDSVLQSQELSKLEKQIADLRNQINEKQNELEVAQAEKKFLTDNSTLHANGQSTSLALIKEFAAYYSSRLSQINTKVLQINNQLNQLNQELQQLTQQQAQLKGKPSDRMSEVIVSLNAPTATKAHFELTYFVGNAGWFPSYDIRSNGIQQPINLLYKATVRQNTKEDWKNVHLTLSTSLPTQSNIAPKLQTYWLDYGLTSPVYTTQSTNTITGVVFDENGKPLPGANVSVKGTTIGTITDMAGQYSLVLPQPNATLLFSYVGYVQQEQTASQPQLNIHMRPTTEMLAETAIAEDCYMAMAPTTPKMLARANKAYGSSAQLEVESTTTQTAMEFEIEMPYTLLSSNKPLNVEIGRYEVPTSYLYECTPKIDKDAFLTANITDWTKLNLIDGEANVYFENTFVGKTLINTAQASDTLSISLGRDKNIIVKREKTSDYTQRKTIGANITETKAWTFTIKNTKPEDIDIRIYDQIPVSSNSTIEVTAEETNGAILNNQNGILYWQIQLQPNEQTSRQLRYKVKYPKNQYLDIQ</sequence>
<dbReference type="PANTHER" id="PTHR31005:SF8">
    <property type="entry name" value="DUF4139 DOMAIN-CONTAINING PROTEIN"/>
    <property type="match status" value="1"/>
</dbReference>
<evidence type="ECO:0000259" key="4">
    <source>
        <dbReference type="Pfam" id="PF13600"/>
    </source>
</evidence>
<evidence type="ECO:0000259" key="3">
    <source>
        <dbReference type="Pfam" id="PF13598"/>
    </source>
</evidence>
<evidence type="ECO:0000256" key="2">
    <source>
        <dbReference type="SAM" id="SignalP"/>
    </source>
</evidence>
<dbReference type="InterPro" id="IPR011935">
    <property type="entry name" value="CHP02231"/>
</dbReference>
<comment type="caution">
    <text evidence="5">The sequence shown here is derived from an EMBL/GenBank/DDBJ whole genome shotgun (WGS) entry which is preliminary data.</text>
</comment>
<dbReference type="Gene3D" id="2.60.40.1120">
    <property type="entry name" value="Carboxypeptidase-like, regulatory domain"/>
    <property type="match status" value="1"/>
</dbReference>
<evidence type="ECO:0000313" key="6">
    <source>
        <dbReference type="Proteomes" id="UP000823641"/>
    </source>
</evidence>
<dbReference type="InterPro" id="IPR037291">
    <property type="entry name" value="DUF4139"/>
</dbReference>
<organism evidence="5 6">
    <name type="scientific">Candidatus Gallipaludibacter merdavium</name>
    <dbReference type="NCBI Taxonomy" id="2840839"/>
    <lineage>
        <taxon>Bacteria</taxon>
        <taxon>Pseudomonadati</taxon>
        <taxon>Bacteroidota</taxon>
        <taxon>Bacteroidia</taxon>
        <taxon>Bacteroidales</taxon>
        <taxon>Candidatus Gallipaludibacter</taxon>
    </lineage>
</organism>
<evidence type="ECO:0000313" key="5">
    <source>
        <dbReference type="EMBL" id="MBO8459817.1"/>
    </source>
</evidence>
<dbReference type="PANTHER" id="PTHR31005">
    <property type="entry name" value="DUF4139 DOMAIN-CONTAINING PROTEIN"/>
    <property type="match status" value="1"/>
</dbReference>
<feature type="domain" description="DUF4140" evidence="4">
    <location>
        <begin position="30"/>
        <end position="128"/>
    </location>
</feature>
<feature type="coiled-coil region" evidence="1">
    <location>
        <begin position="157"/>
        <end position="191"/>
    </location>
</feature>
<accession>A0A9D9HT97</accession>
<dbReference type="FunFam" id="2.60.40.1120:FF:000003">
    <property type="entry name" value="Outer membrane protein Omp121"/>
    <property type="match status" value="1"/>
</dbReference>
<dbReference type="Proteomes" id="UP000823641">
    <property type="component" value="Unassembled WGS sequence"/>
</dbReference>
<dbReference type="EMBL" id="JADIMG010000055">
    <property type="protein sequence ID" value="MBO8459817.1"/>
    <property type="molecule type" value="Genomic_DNA"/>
</dbReference>
<dbReference type="AlphaFoldDB" id="A0A9D9HT97"/>
<feature type="domain" description="DUF4139" evidence="3">
    <location>
        <begin position="214"/>
        <end position="609"/>
    </location>
</feature>
<keyword evidence="2" id="KW-0732">Signal</keyword>
<dbReference type="Pfam" id="PF13715">
    <property type="entry name" value="CarbopepD_reg_2"/>
    <property type="match status" value="1"/>
</dbReference>
<gene>
    <name evidence="5" type="ORF">IAA73_05725</name>
</gene>
<feature type="chain" id="PRO_5038432024" evidence="2">
    <location>
        <begin position="20"/>
        <end position="616"/>
    </location>
</feature>
<feature type="coiled-coil region" evidence="1">
    <location>
        <begin position="90"/>
        <end position="131"/>
    </location>
</feature>
<keyword evidence="1" id="KW-0175">Coiled coil</keyword>